<feature type="region of interest" description="Disordered" evidence="6">
    <location>
        <begin position="414"/>
        <end position="433"/>
    </location>
</feature>
<organism evidence="8">
    <name type="scientific">Boehmeria nivea</name>
    <name type="common">Chinese grass</name>
    <name type="synonym">Urtica nivea</name>
    <dbReference type="NCBI Taxonomy" id="83906"/>
    <lineage>
        <taxon>Eukaryota</taxon>
        <taxon>Viridiplantae</taxon>
        <taxon>Streptophyta</taxon>
        <taxon>Embryophyta</taxon>
        <taxon>Tracheophyta</taxon>
        <taxon>Spermatophyta</taxon>
        <taxon>Magnoliopsida</taxon>
        <taxon>eudicotyledons</taxon>
        <taxon>Gunneridae</taxon>
        <taxon>Pentapetalae</taxon>
        <taxon>rosids</taxon>
        <taxon>fabids</taxon>
        <taxon>Rosales</taxon>
        <taxon>Urticaceae</taxon>
        <taxon>Boehmeria</taxon>
    </lineage>
</organism>
<keyword evidence="2" id="KW-0805">Transcription regulation</keyword>
<evidence type="ECO:0000256" key="3">
    <source>
        <dbReference type="ARBA" id="ARBA00023125"/>
    </source>
</evidence>
<dbReference type="FunFam" id="2.170.150.80:FF:000003">
    <property type="entry name" value="NAC domain-containing protein"/>
    <property type="match status" value="1"/>
</dbReference>
<name>A0A060A142_BOENI</name>
<protein>
    <submittedName>
        <fullName evidence="8">NAC domain-containing protein</fullName>
    </submittedName>
</protein>
<gene>
    <name evidence="8" type="primary">NAC24</name>
</gene>
<feature type="domain" description="NAC" evidence="7">
    <location>
        <begin position="15"/>
        <end position="176"/>
    </location>
</feature>
<evidence type="ECO:0000256" key="4">
    <source>
        <dbReference type="ARBA" id="ARBA00023163"/>
    </source>
</evidence>
<dbReference type="SUPFAM" id="SSF101941">
    <property type="entry name" value="NAC domain"/>
    <property type="match status" value="1"/>
</dbReference>
<dbReference type="Pfam" id="PF02365">
    <property type="entry name" value="NAM"/>
    <property type="match status" value="1"/>
</dbReference>
<dbReference type="PANTHER" id="PTHR31744:SF221">
    <property type="entry name" value="NAC DOMAIN-CONTAINING PROTEIN 43-LIKE"/>
    <property type="match status" value="1"/>
</dbReference>
<dbReference type="GO" id="GO:0005634">
    <property type="term" value="C:nucleus"/>
    <property type="evidence" value="ECO:0007669"/>
    <property type="project" value="UniProtKB-SubCell"/>
</dbReference>
<evidence type="ECO:0000259" key="7">
    <source>
        <dbReference type="PROSITE" id="PS51005"/>
    </source>
</evidence>
<dbReference type="GO" id="GO:0006355">
    <property type="term" value="P:regulation of DNA-templated transcription"/>
    <property type="evidence" value="ECO:0007669"/>
    <property type="project" value="InterPro"/>
</dbReference>
<evidence type="ECO:0000313" key="8">
    <source>
        <dbReference type="EMBL" id="AIA57528.1"/>
    </source>
</evidence>
<dbReference type="Gene3D" id="2.170.150.80">
    <property type="entry name" value="NAC domain"/>
    <property type="match status" value="1"/>
</dbReference>
<accession>A0A060A142</accession>
<evidence type="ECO:0000256" key="1">
    <source>
        <dbReference type="ARBA" id="ARBA00004123"/>
    </source>
</evidence>
<evidence type="ECO:0000256" key="5">
    <source>
        <dbReference type="ARBA" id="ARBA00023242"/>
    </source>
</evidence>
<proteinExistence type="evidence at transcript level"/>
<dbReference type="PROSITE" id="PS51005">
    <property type="entry name" value="NAC"/>
    <property type="match status" value="1"/>
</dbReference>
<feature type="region of interest" description="Disordered" evidence="6">
    <location>
        <begin position="305"/>
        <end position="326"/>
    </location>
</feature>
<keyword evidence="5" id="KW-0539">Nucleus</keyword>
<dbReference type="EMBL" id="KF874848">
    <property type="protein sequence ID" value="AIA57528.1"/>
    <property type="molecule type" value="mRNA"/>
</dbReference>
<dbReference type="GO" id="GO:0003677">
    <property type="term" value="F:DNA binding"/>
    <property type="evidence" value="ECO:0007669"/>
    <property type="project" value="UniProtKB-KW"/>
</dbReference>
<evidence type="ECO:0000256" key="2">
    <source>
        <dbReference type="ARBA" id="ARBA00023015"/>
    </source>
</evidence>
<dbReference type="InterPro" id="IPR003441">
    <property type="entry name" value="NAC-dom"/>
</dbReference>
<dbReference type="PANTHER" id="PTHR31744">
    <property type="entry name" value="PROTEIN CUP-SHAPED COTYLEDON 2-RELATED"/>
    <property type="match status" value="1"/>
</dbReference>
<dbReference type="InterPro" id="IPR036093">
    <property type="entry name" value="NAC_dom_sf"/>
</dbReference>
<reference evidence="8" key="1">
    <citation type="submission" date="2013-11" db="EMBL/GenBank/DDBJ databases">
        <title>Identification, phylogenetic and expression analysis for 32 NAC transcription factors in ramie (Boehmeria nivea L. Gaud).</title>
        <authorList>
            <person name="Liu T."/>
        </authorList>
    </citation>
    <scope>NUCLEOTIDE SEQUENCE</scope>
</reference>
<feature type="region of interest" description="Disordered" evidence="6">
    <location>
        <begin position="344"/>
        <end position="365"/>
    </location>
</feature>
<comment type="subcellular location">
    <subcellularLocation>
        <location evidence="1">Nucleus</location>
    </subcellularLocation>
</comment>
<sequence length="433" mass="48637">MSDDMNLSINGQSQVPPGFRFHPTEEELLHYYLRKKVAFEKIDLDVIREVDLNKLEPWDIQEKCKIGSTPQNDWYFFSHKDKKYPTGTRTNRATAAGFWKATGRDKIIYSGFRRIGLRKTLVFYKGRAPHGQKSDWIMHEYRLDETTSNDSTIPNPISGDSASSEDGWVVCRVFKKKNYQKALDSPKASPISMDSNNPIALHHHHQIMPCSARNDGVLDQILHYMGRTCKLENDHSLTNTIKNSTNSLIGHHNVDLDHHHHHQTALNERFMHLPRLESPTLHSVPFNHHCYKSMDEILLETEHQNDVAPPNNHHHHHGNNNKPSSTAQLNDWVALDRLVASQLNGGQDPTMTASFCSPSPDPATAAAAADEDDVVVDAEHLSSSYNPYGLRSKLSQSANSSIYVGGDADLWSSFAGRSSPSPSSSDPLCHLSV</sequence>
<evidence type="ECO:0000256" key="6">
    <source>
        <dbReference type="SAM" id="MobiDB-lite"/>
    </source>
</evidence>
<dbReference type="AlphaFoldDB" id="A0A060A142"/>
<keyword evidence="4" id="KW-0804">Transcription</keyword>
<feature type="compositionally biased region" description="Polar residues" evidence="6">
    <location>
        <begin position="344"/>
        <end position="357"/>
    </location>
</feature>
<keyword evidence="3" id="KW-0238">DNA-binding</keyword>